<dbReference type="Proteomes" id="UP000479710">
    <property type="component" value="Unassembled WGS sequence"/>
</dbReference>
<sequence>MEKGLPLGECDIDNGLGVGNSICQEGGELNKDVRFGSSKGTIVAEMCIRDRHMPGGRRTQQGCKIWKLKGHHRRCRHRQCLRPPFLAVPGTIFLADGCLPTFTSFQRTGPCGLELMATRSSGQELPKWQQTVRREGNKR</sequence>
<dbReference type="EMBL" id="SPHZ02000001">
    <property type="protein sequence ID" value="KAF0936081.1"/>
    <property type="molecule type" value="Genomic_DNA"/>
</dbReference>
<evidence type="ECO:0000313" key="1">
    <source>
        <dbReference type="EMBL" id="KAF0936081.1"/>
    </source>
</evidence>
<accession>A0A6G1FGU0</accession>
<proteinExistence type="predicted"/>
<evidence type="ECO:0000313" key="2">
    <source>
        <dbReference type="Proteomes" id="UP000479710"/>
    </source>
</evidence>
<comment type="caution">
    <text evidence="1">The sequence shown here is derived from an EMBL/GenBank/DDBJ whole genome shotgun (WGS) entry which is preliminary data.</text>
</comment>
<keyword evidence="2" id="KW-1185">Reference proteome</keyword>
<reference evidence="1 2" key="1">
    <citation type="submission" date="2019-11" db="EMBL/GenBank/DDBJ databases">
        <title>Whole genome sequence of Oryza granulata.</title>
        <authorList>
            <person name="Li W."/>
        </authorList>
    </citation>
    <scope>NUCLEOTIDE SEQUENCE [LARGE SCALE GENOMIC DNA]</scope>
    <source>
        <strain evidence="2">cv. Menghai</strain>
        <tissue evidence="1">Leaf</tissue>
    </source>
</reference>
<protein>
    <submittedName>
        <fullName evidence="1">Uncharacterized protein</fullName>
    </submittedName>
</protein>
<organism evidence="1 2">
    <name type="scientific">Oryza meyeriana var. granulata</name>
    <dbReference type="NCBI Taxonomy" id="110450"/>
    <lineage>
        <taxon>Eukaryota</taxon>
        <taxon>Viridiplantae</taxon>
        <taxon>Streptophyta</taxon>
        <taxon>Embryophyta</taxon>
        <taxon>Tracheophyta</taxon>
        <taxon>Spermatophyta</taxon>
        <taxon>Magnoliopsida</taxon>
        <taxon>Liliopsida</taxon>
        <taxon>Poales</taxon>
        <taxon>Poaceae</taxon>
        <taxon>BOP clade</taxon>
        <taxon>Oryzoideae</taxon>
        <taxon>Oryzeae</taxon>
        <taxon>Oryzinae</taxon>
        <taxon>Oryza</taxon>
        <taxon>Oryza meyeriana</taxon>
    </lineage>
</organism>
<dbReference type="AlphaFoldDB" id="A0A6G1FGU0"/>
<name>A0A6G1FGU0_9ORYZ</name>
<gene>
    <name evidence="1" type="ORF">E2562_038575</name>
</gene>